<dbReference type="Pfam" id="PF00581">
    <property type="entry name" value="Rhodanese"/>
    <property type="match status" value="1"/>
</dbReference>
<accession>A0A7C9FX40</accession>
<dbReference type="AlphaFoldDB" id="A0A7C9FX40"/>
<organism evidence="2 3">
    <name type="scientific">Salmonirosea aquatica</name>
    <dbReference type="NCBI Taxonomy" id="2654236"/>
    <lineage>
        <taxon>Bacteria</taxon>
        <taxon>Pseudomonadati</taxon>
        <taxon>Bacteroidota</taxon>
        <taxon>Cytophagia</taxon>
        <taxon>Cytophagales</taxon>
        <taxon>Spirosomataceae</taxon>
        <taxon>Salmonirosea</taxon>
    </lineage>
</organism>
<proteinExistence type="predicted"/>
<dbReference type="InterPro" id="IPR036873">
    <property type="entry name" value="Rhodanese-like_dom_sf"/>
</dbReference>
<dbReference type="InterPro" id="IPR001763">
    <property type="entry name" value="Rhodanese-like_dom"/>
</dbReference>
<dbReference type="CDD" id="cd00158">
    <property type="entry name" value="RHOD"/>
    <property type="match status" value="1"/>
</dbReference>
<dbReference type="SMART" id="SM00450">
    <property type="entry name" value="RHOD"/>
    <property type="match status" value="1"/>
</dbReference>
<gene>
    <name evidence="2" type="ORF">GBK04_02230</name>
</gene>
<name>A0A7C9FX40_9BACT</name>
<protein>
    <submittedName>
        <fullName evidence="2">Rhodanese-like domain-containing protein</fullName>
    </submittedName>
</protein>
<dbReference type="Gene3D" id="3.40.250.10">
    <property type="entry name" value="Rhodanese-like domain"/>
    <property type="match status" value="1"/>
</dbReference>
<feature type="domain" description="Rhodanese" evidence="1">
    <location>
        <begin position="24"/>
        <end position="106"/>
    </location>
</feature>
<evidence type="ECO:0000313" key="2">
    <source>
        <dbReference type="EMBL" id="MPR32193.1"/>
    </source>
</evidence>
<dbReference type="Proteomes" id="UP000479293">
    <property type="component" value="Unassembled WGS sequence"/>
</dbReference>
<keyword evidence="3" id="KW-1185">Reference proteome</keyword>
<evidence type="ECO:0000313" key="3">
    <source>
        <dbReference type="Proteomes" id="UP000479293"/>
    </source>
</evidence>
<reference evidence="2 3" key="1">
    <citation type="submission" date="2019-10" db="EMBL/GenBank/DDBJ databases">
        <title>Draft Genome Sequence of Cytophagaceae sp. SJW1-29.</title>
        <authorList>
            <person name="Choi A."/>
        </authorList>
    </citation>
    <scope>NUCLEOTIDE SEQUENCE [LARGE SCALE GENOMIC DNA]</scope>
    <source>
        <strain evidence="2 3">SJW1-29</strain>
    </source>
</reference>
<evidence type="ECO:0000259" key="1">
    <source>
        <dbReference type="PROSITE" id="PS50206"/>
    </source>
</evidence>
<dbReference type="EMBL" id="WHLY01000002">
    <property type="protein sequence ID" value="MPR32193.1"/>
    <property type="molecule type" value="Genomic_DNA"/>
</dbReference>
<dbReference type="PROSITE" id="PS50206">
    <property type="entry name" value="RHODANESE_3"/>
    <property type="match status" value="1"/>
</dbReference>
<comment type="caution">
    <text evidence="2">The sequence shown here is derived from an EMBL/GenBank/DDBJ whole genome shotgun (WGS) entry which is preliminary data.</text>
</comment>
<dbReference type="SUPFAM" id="SSF52821">
    <property type="entry name" value="Rhodanese/Cell cycle control phosphatase"/>
    <property type="match status" value="1"/>
</dbReference>
<sequence length="106" mass="12218">MNNHPKPRKTYTDISLPEMKRIQSEPNTIVVDVREPWEFEEFNEGGINIPLSTIREKRQVLETFDTIVVICTNGTRSKVAALDYCRVPTWADKSIYHLRGGILEAE</sequence>